<dbReference type="RefSeq" id="WP_060922097.1">
    <property type="nucleotide sequence ID" value="NZ_JBBBVW010000002.1"/>
</dbReference>
<name>A0A1H1M8H3_9MICO</name>
<accession>A0A1H1M8H3</accession>
<evidence type="ECO:0000313" key="2">
    <source>
        <dbReference type="EMBL" id="SDR83093.1"/>
    </source>
</evidence>
<sequence length="68" mass="7424">MPTDALAPRWGTIDDGANEFKVSPDTIRRMITRGEIEAKRFGPRLIRVNLASIEAAGRPLQYLGGDAA</sequence>
<dbReference type="Pfam" id="PF12728">
    <property type="entry name" value="HTH_17"/>
    <property type="match status" value="1"/>
</dbReference>
<proteinExistence type="predicted"/>
<organism evidence="2 3">
    <name type="scientific">Microbacterium paraoxydans</name>
    <dbReference type="NCBI Taxonomy" id="199592"/>
    <lineage>
        <taxon>Bacteria</taxon>
        <taxon>Bacillati</taxon>
        <taxon>Actinomycetota</taxon>
        <taxon>Actinomycetes</taxon>
        <taxon>Micrococcales</taxon>
        <taxon>Microbacteriaceae</taxon>
        <taxon>Microbacterium</taxon>
    </lineage>
</organism>
<feature type="domain" description="Helix-turn-helix" evidence="1">
    <location>
        <begin position="12"/>
        <end position="55"/>
    </location>
</feature>
<dbReference type="AlphaFoldDB" id="A0A1H1M8H3"/>
<reference evidence="2 3" key="1">
    <citation type="submission" date="2016-10" db="EMBL/GenBank/DDBJ databases">
        <authorList>
            <person name="de Groot N.N."/>
        </authorList>
    </citation>
    <scope>NUCLEOTIDE SEQUENCE [LARGE SCALE GENOMIC DNA]</scope>
    <source>
        <strain evidence="2 3">DSM 15019</strain>
    </source>
</reference>
<dbReference type="GeneID" id="36301579"/>
<evidence type="ECO:0000313" key="3">
    <source>
        <dbReference type="Proteomes" id="UP000182126"/>
    </source>
</evidence>
<gene>
    <name evidence="2" type="ORF">SAMN04489809_0432</name>
</gene>
<dbReference type="InterPro" id="IPR041657">
    <property type="entry name" value="HTH_17"/>
</dbReference>
<protein>
    <submittedName>
        <fullName evidence="2">DNA binding domain-containing protein, excisionase family</fullName>
    </submittedName>
</protein>
<dbReference type="EMBL" id="LT629770">
    <property type="protein sequence ID" value="SDR83093.1"/>
    <property type="molecule type" value="Genomic_DNA"/>
</dbReference>
<evidence type="ECO:0000259" key="1">
    <source>
        <dbReference type="Pfam" id="PF12728"/>
    </source>
</evidence>
<dbReference type="Proteomes" id="UP000182126">
    <property type="component" value="Chromosome I"/>
</dbReference>